<dbReference type="Proteomes" id="UP000887579">
    <property type="component" value="Unplaced"/>
</dbReference>
<reference evidence="2" key="1">
    <citation type="submission" date="2022-11" db="UniProtKB">
        <authorList>
            <consortium name="WormBaseParasite"/>
        </authorList>
    </citation>
    <scope>IDENTIFICATION</scope>
</reference>
<dbReference type="WBParaSite" id="ES5_v2.g17030.t1">
    <property type="protein sequence ID" value="ES5_v2.g17030.t1"/>
    <property type="gene ID" value="ES5_v2.g17030"/>
</dbReference>
<accession>A0AC34FI69</accession>
<protein>
    <submittedName>
        <fullName evidence="2">Serine-threonine/tyrosine-protein kinase catalytic domain-containing protein</fullName>
    </submittedName>
</protein>
<sequence length="74" mass="8825">MLNSELIEFLQNGKMLENPVNAPDFVYELMLNCWRENPQQRPSFNEICKGIRIMLENETMRYGYLSLDKAFDDF</sequence>
<evidence type="ECO:0000313" key="1">
    <source>
        <dbReference type="Proteomes" id="UP000887579"/>
    </source>
</evidence>
<name>A0AC34FI69_9BILA</name>
<organism evidence="1 2">
    <name type="scientific">Panagrolaimus sp. ES5</name>
    <dbReference type="NCBI Taxonomy" id="591445"/>
    <lineage>
        <taxon>Eukaryota</taxon>
        <taxon>Metazoa</taxon>
        <taxon>Ecdysozoa</taxon>
        <taxon>Nematoda</taxon>
        <taxon>Chromadorea</taxon>
        <taxon>Rhabditida</taxon>
        <taxon>Tylenchina</taxon>
        <taxon>Panagrolaimomorpha</taxon>
        <taxon>Panagrolaimoidea</taxon>
        <taxon>Panagrolaimidae</taxon>
        <taxon>Panagrolaimus</taxon>
    </lineage>
</organism>
<proteinExistence type="predicted"/>
<evidence type="ECO:0000313" key="2">
    <source>
        <dbReference type="WBParaSite" id="ES5_v2.g17030.t1"/>
    </source>
</evidence>